<organism evidence="2 3">
    <name type="scientific">Alkalimonas collagenimarina</name>
    <dbReference type="NCBI Taxonomy" id="400390"/>
    <lineage>
        <taxon>Bacteria</taxon>
        <taxon>Pseudomonadati</taxon>
        <taxon>Pseudomonadota</taxon>
        <taxon>Gammaproteobacteria</taxon>
        <taxon>Alkalimonas</taxon>
    </lineage>
</organism>
<keyword evidence="3" id="KW-1185">Reference proteome</keyword>
<dbReference type="Proteomes" id="UP001231616">
    <property type="component" value="Unassembled WGS sequence"/>
</dbReference>
<feature type="transmembrane region" description="Helical" evidence="1">
    <location>
        <begin position="96"/>
        <end position="115"/>
    </location>
</feature>
<feature type="transmembrane region" description="Helical" evidence="1">
    <location>
        <begin position="50"/>
        <end position="67"/>
    </location>
</feature>
<dbReference type="Pfam" id="PF03203">
    <property type="entry name" value="MerC"/>
    <property type="match status" value="1"/>
</dbReference>
<sequence>MISQSKSLLDKAGIALTSLCAVHCILLPVLLPVIPLLGASFLANESFERAALLLTMVLGFIALFSGFHRYHRKLYPFYSLFLGGFIYWHKDSFGHHLEPAVLTVGAAFVVLAHVLNMRLCQRCTDCKTDSEPVQG</sequence>
<protein>
    <submittedName>
        <fullName evidence="2">MerC domain-containing protein</fullName>
    </submittedName>
</protein>
<dbReference type="InterPro" id="IPR004891">
    <property type="entry name" value="Mercury-R_MerC"/>
</dbReference>
<dbReference type="RefSeq" id="WP_305892364.1">
    <property type="nucleotide sequence ID" value="NZ_JAUZVZ010000003.1"/>
</dbReference>
<evidence type="ECO:0000256" key="1">
    <source>
        <dbReference type="SAM" id="Phobius"/>
    </source>
</evidence>
<dbReference type="EMBL" id="JAUZVZ010000003">
    <property type="protein sequence ID" value="MDP4535094.1"/>
    <property type="molecule type" value="Genomic_DNA"/>
</dbReference>
<evidence type="ECO:0000313" key="3">
    <source>
        <dbReference type="Proteomes" id="UP001231616"/>
    </source>
</evidence>
<reference evidence="2 3" key="1">
    <citation type="submission" date="2023-08" db="EMBL/GenBank/DDBJ databases">
        <authorList>
            <person name="Joshi A."/>
            <person name="Thite S."/>
        </authorList>
    </citation>
    <scope>NUCLEOTIDE SEQUENCE [LARGE SCALE GENOMIC DNA]</scope>
    <source>
        <strain evidence="2 3">AC40</strain>
    </source>
</reference>
<keyword evidence="1" id="KW-1133">Transmembrane helix</keyword>
<feature type="transmembrane region" description="Helical" evidence="1">
    <location>
        <begin position="74"/>
        <end position="90"/>
    </location>
</feature>
<keyword evidence="1" id="KW-0472">Membrane</keyword>
<name>A0ABT9GVL9_9GAMM</name>
<accession>A0ABT9GVL9</accession>
<evidence type="ECO:0000313" key="2">
    <source>
        <dbReference type="EMBL" id="MDP4535094.1"/>
    </source>
</evidence>
<feature type="transmembrane region" description="Helical" evidence="1">
    <location>
        <begin position="12"/>
        <end position="38"/>
    </location>
</feature>
<proteinExistence type="predicted"/>
<gene>
    <name evidence="2" type="ORF">Q3O60_02700</name>
</gene>
<comment type="caution">
    <text evidence="2">The sequence shown here is derived from an EMBL/GenBank/DDBJ whole genome shotgun (WGS) entry which is preliminary data.</text>
</comment>
<keyword evidence="1" id="KW-0812">Transmembrane</keyword>